<keyword evidence="4 8" id="KW-0808">Transferase</keyword>
<evidence type="ECO:0000256" key="1">
    <source>
        <dbReference type="ARBA" id="ARBA00004533"/>
    </source>
</evidence>
<dbReference type="GO" id="GO:0016746">
    <property type="term" value="F:acyltransferase activity"/>
    <property type="evidence" value="ECO:0007669"/>
    <property type="project" value="UniProtKB-KW"/>
</dbReference>
<evidence type="ECO:0000256" key="7">
    <source>
        <dbReference type="SAM" id="Phobius"/>
    </source>
</evidence>
<evidence type="ECO:0000313" key="8">
    <source>
        <dbReference type="EMBL" id="SKB76699.1"/>
    </source>
</evidence>
<dbReference type="OrthoDB" id="9801955at2"/>
<keyword evidence="6" id="KW-0012">Acyltransferase</keyword>
<dbReference type="GO" id="GO:0005886">
    <property type="term" value="C:plasma membrane"/>
    <property type="evidence" value="ECO:0007669"/>
    <property type="project" value="UniProtKB-SubCell"/>
</dbReference>
<reference evidence="9" key="1">
    <citation type="submission" date="2017-02" db="EMBL/GenBank/DDBJ databases">
        <authorList>
            <person name="Varghese N."/>
            <person name="Submissions S."/>
        </authorList>
    </citation>
    <scope>NUCLEOTIDE SEQUENCE [LARGE SCALE GENOMIC DNA]</scope>
    <source>
        <strain evidence="9">DSM 24091</strain>
    </source>
</reference>
<keyword evidence="3" id="KW-0997">Cell inner membrane</keyword>
<sequence>MKKSILHFVLQMMSRMPFWMLYGISDVLYFLIYHVLGYRKKIVFKNLRNSFPEKTEAEIQTIAKQFYRYFPDIIVEVVKMFSINKADVEKRIELLNPEEVYRHFDAGKAVIGVTAHYGNWELGIHRLSLMTEFARLVIYKPLNNEDINQIYNGVRTRFGATMVPMKQILRHIVRLKNTPHISMFVADQTPMYQDSDYYMTFLNQETLVYTGTERIAKLTNNPVVFCHIGRKAKRGYYFCKFTTLVETPSMCADHEITKIHNEFTEQIIRDTPAYWLWSHNRWKRQRKDKA</sequence>
<dbReference type="CDD" id="cd07984">
    <property type="entry name" value="LPLAT_LABLAT-like"/>
    <property type="match status" value="1"/>
</dbReference>
<dbReference type="PANTHER" id="PTHR30606">
    <property type="entry name" value="LIPID A BIOSYNTHESIS LAUROYL ACYLTRANSFERASE"/>
    <property type="match status" value="1"/>
</dbReference>
<comment type="subcellular location">
    <subcellularLocation>
        <location evidence="1">Cell inner membrane</location>
    </subcellularLocation>
</comment>
<keyword evidence="7" id="KW-0812">Transmembrane</keyword>
<evidence type="ECO:0000256" key="3">
    <source>
        <dbReference type="ARBA" id="ARBA00022519"/>
    </source>
</evidence>
<dbReference type="InterPro" id="IPR004960">
    <property type="entry name" value="LipA_acyltrans"/>
</dbReference>
<protein>
    <submittedName>
        <fullName evidence="8">KDO2-lipid IV(A) lauroyltransferase</fullName>
    </submittedName>
</protein>
<dbReference type="PANTHER" id="PTHR30606:SF10">
    <property type="entry name" value="PHOSPHATIDYLINOSITOL MANNOSIDE ACYLTRANSFERASE"/>
    <property type="match status" value="1"/>
</dbReference>
<gene>
    <name evidence="8" type="ORF">SAMN05660841_02239</name>
</gene>
<evidence type="ECO:0000256" key="2">
    <source>
        <dbReference type="ARBA" id="ARBA00022475"/>
    </source>
</evidence>
<dbReference type="AlphaFoldDB" id="A0A1T5DYP8"/>
<evidence type="ECO:0000256" key="4">
    <source>
        <dbReference type="ARBA" id="ARBA00022679"/>
    </source>
</evidence>
<dbReference type="GO" id="GO:0009247">
    <property type="term" value="P:glycolipid biosynthetic process"/>
    <property type="evidence" value="ECO:0007669"/>
    <property type="project" value="UniProtKB-ARBA"/>
</dbReference>
<dbReference type="RefSeq" id="WP_079643172.1">
    <property type="nucleotide sequence ID" value="NZ_FUZF01000009.1"/>
</dbReference>
<accession>A0A1T5DYP8</accession>
<keyword evidence="7" id="KW-1133">Transmembrane helix</keyword>
<feature type="transmembrane region" description="Helical" evidence="7">
    <location>
        <begin position="20"/>
        <end position="38"/>
    </location>
</feature>
<keyword evidence="2" id="KW-1003">Cell membrane</keyword>
<dbReference type="EMBL" id="FUZF01000009">
    <property type="protein sequence ID" value="SKB76699.1"/>
    <property type="molecule type" value="Genomic_DNA"/>
</dbReference>
<keyword evidence="5 7" id="KW-0472">Membrane</keyword>
<evidence type="ECO:0000313" key="9">
    <source>
        <dbReference type="Proteomes" id="UP000190150"/>
    </source>
</evidence>
<dbReference type="Proteomes" id="UP000190150">
    <property type="component" value="Unassembled WGS sequence"/>
</dbReference>
<keyword evidence="9" id="KW-1185">Reference proteome</keyword>
<organism evidence="8 9">
    <name type="scientific">Sphingobacterium nematocida</name>
    <dbReference type="NCBI Taxonomy" id="1513896"/>
    <lineage>
        <taxon>Bacteria</taxon>
        <taxon>Pseudomonadati</taxon>
        <taxon>Bacteroidota</taxon>
        <taxon>Sphingobacteriia</taxon>
        <taxon>Sphingobacteriales</taxon>
        <taxon>Sphingobacteriaceae</taxon>
        <taxon>Sphingobacterium</taxon>
    </lineage>
</organism>
<dbReference type="STRING" id="1513896.SAMN05660841_02239"/>
<proteinExistence type="predicted"/>
<name>A0A1T5DYP8_9SPHI</name>
<evidence type="ECO:0000256" key="5">
    <source>
        <dbReference type="ARBA" id="ARBA00023136"/>
    </source>
</evidence>
<dbReference type="Pfam" id="PF03279">
    <property type="entry name" value="Lip_A_acyltrans"/>
    <property type="match status" value="1"/>
</dbReference>
<evidence type="ECO:0000256" key="6">
    <source>
        <dbReference type="ARBA" id="ARBA00023315"/>
    </source>
</evidence>